<evidence type="ECO:0000313" key="7">
    <source>
        <dbReference type="Proteomes" id="UP001515100"/>
    </source>
</evidence>
<dbReference type="OrthoDB" id="3403733at2"/>
<dbReference type="InterPro" id="IPR001647">
    <property type="entry name" value="HTH_TetR"/>
</dbReference>
<keyword evidence="1" id="KW-0805">Transcription regulation</keyword>
<keyword evidence="3" id="KW-0804">Transcription</keyword>
<dbReference type="InterPro" id="IPR041583">
    <property type="entry name" value="TetR_C_31"/>
</dbReference>
<dbReference type="Gene3D" id="1.10.357.10">
    <property type="entry name" value="Tetracycline Repressor, domain 2"/>
    <property type="match status" value="1"/>
</dbReference>
<dbReference type="Pfam" id="PF00440">
    <property type="entry name" value="TetR_N"/>
    <property type="match status" value="1"/>
</dbReference>
<dbReference type="PROSITE" id="PS50977">
    <property type="entry name" value="HTH_TETR_2"/>
    <property type="match status" value="1"/>
</dbReference>
<dbReference type="Pfam" id="PF17940">
    <property type="entry name" value="TetR_C_31"/>
    <property type="match status" value="1"/>
</dbReference>
<accession>A0A641ATS2</accession>
<name>A0A641ATS2_9ACTN</name>
<keyword evidence="7" id="KW-1185">Reference proteome</keyword>
<evidence type="ECO:0000256" key="4">
    <source>
        <dbReference type="PROSITE-ProRule" id="PRU00335"/>
    </source>
</evidence>
<dbReference type="RefSeq" id="WP_129181298.1">
    <property type="nucleotide sequence ID" value="NZ_JAGIOG010000001.1"/>
</dbReference>
<dbReference type="InterPro" id="IPR050109">
    <property type="entry name" value="HTH-type_TetR-like_transc_reg"/>
</dbReference>
<dbReference type="PANTHER" id="PTHR30055:SF234">
    <property type="entry name" value="HTH-TYPE TRANSCRIPTIONAL REGULATOR BETI"/>
    <property type="match status" value="1"/>
</dbReference>
<evidence type="ECO:0000256" key="3">
    <source>
        <dbReference type="ARBA" id="ARBA00023163"/>
    </source>
</evidence>
<evidence type="ECO:0000256" key="1">
    <source>
        <dbReference type="ARBA" id="ARBA00023015"/>
    </source>
</evidence>
<sequence>MDSIPGIAREDERLSSKDKLLDAAIHIAGREGLSAVTYRAVAARAGVTHGLVRHHFGTREQLLNEAFRRAAEQDSDGVRLRADSVEEFASTYVEYFNASWERAVLQFDETTQAIRGALPMDNIRLQYEGYIEKVRDTFSAIGVDDPDGRVAALVFAALDGLALQHLIFREDLRTEQVLDALRDILTRLAD</sequence>
<dbReference type="AlphaFoldDB" id="A0A641ATS2"/>
<proteinExistence type="predicted"/>
<keyword evidence="2 4" id="KW-0238">DNA-binding</keyword>
<dbReference type="EMBL" id="SDPP02000001">
    <property type="protein sequence ID" value="KAA1380633.1"/>
    <property type="molecule type" value="Genomic_DNA"/>
</dbReference>
<feature type="domain" description="HTH tetR-type" evidence="5">
    <location>
        <begin position="14"/>
        <end position="74"/>
    </location>
</feature>
<evidence type="ECO:0000256" key="2">
    <source>
        <dbReference type="ARBA" id="ARBA00023125"/>
    </source>
</evidence>
<evidence type="ECO:0000259" key="5">
    <source>
        <dbReference type="PROSITE" id="PS50977"/>
    </source>
</evidence>
<comment type="caution">
    <text evidence="6">The sequence shown here is derived from an EMBL/GenBank/DDBJ whole genome shotgun (WGS) entry which is preliminary data.</text>
</comment>
<reference evidence="6" key="1">
    <citation type="submission" date="2019-09" db="EMBL/GenBank/DDBJ databases">
        <authorList>
            <person name="Li J."/>
        </authorList>
    </citation>
    <scope>NUCLEOTIDE SEQUENCE [LARGE SCALE GENOMIC DNA]</scope>
    <source>
        <strain evidence="6">NRBC 14897</strain>
    </source>
</reference>
<dbReference type="GO" id="GO:0003700">
    <property type="term" value="F:DNA-binding transcription factor activity"/>
    <property type="evidence" value="ECO:0007669"/>
    <property type="project" value="TreeGrafter"/>
</dbReference>
<feature type="DNA-binding region" description="H-T-H motif" evidence="4">
    <location>
        <begin position="37"/>
        <end position="56"/>
    </location>
</feature>
<dbReference type="GO" id="GO:0000976">
    <property type="term" value="F:transcription cis-regulatory region binding"/>
    <property type="evidence" value="ECO:0007669"/>
    <property type="project" value="TreeGrafter"/>
</dbReference>
<evidence type="ECO:0000313" key="6">
    <source>
        <dbReference type="EMBL" id="KAA1380633.1"/>
    </source>
</evidence>
<dbReference type="PRINTS" id="PR00455">
    <property type="entry name" value="HTHTETR"/>
</dbReference>
<dbReference type="Proteomes" id="UP001515100">
    <property type="component" value="Unassembled WGS sequence"/>
</dbReference>
<dbReference type="PANTHER" id="PTHR30055">
    <property type="entry name" value="HTH-TYPE TRANSCRIPTIONAL REGULATOR RUTR"/>
    <property type="match status" value="1"/>
</dbReference>
<gene>
    <name evidence="6" type="ORF">ESP62_005535</name>
</gene>
<protein>
    <submittedName>
        <fullName evidence="6">TetR family transcriptional regulator</fullName>
    </submittedName>
</protein>
<dbReference type="SUPFAM" id="SSF46689">
    <property type="entry name" value="Homeodomain-like"/>
    <property type="match status" value="1"/>
</dbReference>
<organism evidence="6 7">
    <name type="scientific">Aeromicrobium fastidiosum</name>
    <dbReference type="NCBI Taxonomy" id="52699"/>
    <lineage>
        <taxon>Bacteria</taxon>
        <taxon>Bacillati</taxon>
        <taxon>Actinomycetota</taxon>
        <taxon>Actinomycetes</taxon>
        <taxon>Propionibacteriales</taxon>
        <taxon>Nocardioidaceae</taxon>
        <taxon>Aeromicrobium</taxon>
    </lineage>
</organism>
<dbReference type="InterPro" id="IPR009057">
    <property type="entry name" value="Homeodomain-like_sf"/>
</dbReference>